<evidence type="ECO:0000256" key="1">
    <source>
        <dbReference type="ARBA" id="ARBA00022630"/>
    </source>
</evidence>
<dbReference type="RefSeq" id="WP_209891513.1">
    <property type="nucleotide sequence ID" value="NZ_JAGGMR010000001.1"/>
</dbReference>
<evidence type="ECO:0000259" key="7">
    <source>
        <dbReference type="Pfam" id="PF02525"/>
    </source>
</evidence>
<dbReference type="InterPro" id="IPR023048">
    <property type="entry name" value="NADH:quinone_OxRdtase_FMN_depd"/>
</dbReference>
<organism evidence="8 9">
    <name type="scientific">Nocardia goodfellowii</name>
    <dbReference type="NCBI Taxonomy" id="882446"/>
    <lineage>
        <taxon>Bacteria</taxon>
        <taxon>Bacillati</taxon>
        <taxon>Actinomycetota</taxon>
        <taxon>Actinomycetes</taxon>
        <taxon>Mycobacteriales</taxon>
        <taxon>Nocardiaceae</taxon>
        <taxon>Nocardia</taxon>
    </lineage>
</organism>
<name>A0ABS4QGJ1_9NOCA</name>
<dbReference type="InterPro" id="IPR003680">
    <property type="entry name" value="Flavodoxin_fold"/>
</dbReference>
<evidence type="ECO:0000313" key="9">
    <source>
        <dbReference type="Proteomes" id="UP001519325"/>
    </source>
</evidence>
<keyword evidence="2 6" id="KW-0288">FMN</keyword>
<comment type="catalytic activity">
    <reaction evidence="6">
        <text>2 a quinone + NADH + H(+) = 2 a 1,4-benzosemiquinone + NAD(+)</text>
        <dbReference type="Rhea" id="RHEA:65952"/>
        <dbReference type="ChEBI" id="CHEBI:15378"/>
        <dbReference type="ChEBI" id="CHEBI:57540"/>
        <dbReference type="ChEBI" id="CHEBI:57945"/>
        <dbReference type="ChEBI" id="CHEBI:132124"/>
        <dbReference type="ChEBI" id="CHEBI:134225"/>
    </reaction>
</comment>
<feature type="binding site" evidence="6">
    <location>
        <position position="10"/>
    </location>
    <ligand>
        <name>FMN</name>
        <dbReference type="ChEBI" id="CHEBI:58210"/>
    </ligand>
</feature>
<gene>
    <name evidence="6" type="primary">azoR</name>
    <name evidence="8" type="ORF">BJ987_003723</name>
</gene>
<comment type="function">
    <text evidence="6">Quinone reductase that provides resistance to thiol-specific stress caused by electrophilic quinones.</text>
</comment>
<dbReference type="GO" id="GO:0016491">
    <property type="term" value="F:oxidoreductase activity"/>
    <property type="evidence" value="ECO:0007669"/>
    <property type="project" value="UniProtKB-KW"/>
</dbReference>
<dbReference type="Pfam" id="PF02525">
    <property type="entry name" value="Flavodoxin_2"/>
    <property type="match status" value="1"/>
</dbReference>
<keyword evidence="1 6" id="KW-0285">Flavoprotein</keyword>
<comment type="caution">
    <text evidence="8">The sequence shown here is derived from an EMBL/GenBank/DDBJ whole genome shotgun (WGS) entry which is preliminary data.</text>
</comment>
<dbReference type="HAMAP" id="MF_01216">
    <property type="entry name" value="Azoreductase_type1"/>
    <property type="match status" value="1"/>
</dbReference>
<comment type="catalytic activity">
    <reaction evidence="5">
        <text>N,N-dimethyl-1,4-phenylenediamine + anthranilate + 2 NAD(+) = 2-(4-dimethylaminophenyl)diazenylbenzoate + 2 NADH + 2 H(+)</text>
        <dbReference type="Rhea" id="RHEA:55872"/>
        <dbReference type="ChEBI" id="CHEBI:15378"/>
        <dbReference type="ChEBI" id="CHEBI:15783"/>
        <dbReference type="ChEBI" id="CHEBI:16567"/>
        <dbReference type="ChEBI" id="CHEBI:57540"/>
        <dbReference type="ChEBI" id="CHEBI:57945"/>
        <dbReference type="ChEBI" id="CHEBI:71579"/>
        <dbReference type="EC" id="1.7.1.17"/>
    </reaction>
    <physiologicalReaction direction="right-to-left" evidence="5">
        <dbReference type="Rhea" id="RHEA:55874"/>
    </physiologicalReaction>
</comment>
<dbReference type="PANTHER" id="PTHR43741:SF2">
    <property type="entry name" value="FMN-DEPENDENT NADH:QUINONE OXIDOREDUCTASE"/>
    <property type="match status" value="1"/>
</dbReference>
<proteinExistence type="inferred from homology"/>
<evidence type="ECO:0000256" key="2">
    <source>
        <dbReference type="ARBA" id="ARBA00022643"/>
    </source>
</evidence>
<evidence type="ECO:0000256" key="5">
    <source>
        <dbReference type="ARBA" id="ARBA00048542"/>
    </source>
</evidence>
<dbReference type="Proteomes" id="UP001519325">
    <property type="component" value="Unassembled WGS sequence"/>
</dbReference>
<keyword evidence="9" id="KW-1185">Reference proteome</keyword>
<sequence length="209" mass="22972">MTTLLHLDASPRGARSHTRSLTDDFVTRWVQQHSEVTVARRDLGIEPPPHLTEGWIAAAFTEPARRTPQMRADLAVSDELVDELLGTDVLVVGVPMYNFGIPAMLKAYIDQVVRVGRTFSFDPELPDPYAPLLPPGKRAFFIVSTGDSGYQSDGPLAALNQVEPYLRTVFGFIGIDDLQFVYVGNDEFGGDRLSESLAAARNRVAELAV</sequence>
<dbReference type="SUPFAM" id="SSF52218">
    <property type="entry name" value="Flavoproteins"/>
    <property type="match status" value="1"/>
</dbReference>
<evidence type="ECO:0000256" key="6">
    <source>
        <dbReference type="HAMAP-Rule" id="MF_01216"/>
    </source>
</evidence>
<reference evidence="8 9" key="1">
    <citation type="submission" date="2021-03" db="EMBL/GenBank/DDBJ databases">
        <title>Sequencing the genomes of 1000 actinobacteria strains.</title>
        <authorList>
            <person name="Klenk H.-P."/>
        </authorList>
    </citation>
    <scope>NUCLEOTIDE SEQUENCE [LARGE SCALE GENOMIC DNA]</scope>
    <source>
        <strain evidence="8 9">DSM 45516</strain>
    </source>
</reference>
<feature type="domain" description="Flavodoxin-like fold" evidence="7">
    <location>
        <begin position="3"/>
        <end position="206"/>
    </location>
</feature>
<feature type="binding site" evidence="6">
    <location>
        <begin position="96"/>
        <end position="99"/>
    </location>
    <ligand>
        <name>FMN</name>
        <dbReference type="ChEBI" id="CHEBI:58210"/>
    </ligand>
</feature>
<dbReference type="InterPro" id="IPR029039">
    <property type="entry name" value="Flavoprotein-like_sf"/>
</dbReference>
<evidence type="ECO:0000256" key="4">
    <source>
        <dbReference type="ARBA" id="ARBA00023027"/>
    </source>
</evidence>
<comment type="subunit">
    <text evidence="6">Homodimer.</text>
</comment>
<keyword evidence="4 6" id="KW-0520">NAD</keyword>
<evidence type="ECO:0000256" key="3">
    <source>
        <dbReference type="ARBA" id="ARBA00023002"/>
    </source>
</evidence>
<dbReference type="InterPro" id="IPR050104">
    <property type="entry name" value="FMN-dep_NADH:Q_OxRdtase_AzoR1"/>
</dbReference>
<keyword evidence="3 6" id="KW-0560">Oxidoreductase</keyword>
<dbReference type="Gene3D" id="3.40.50.360">
    <property type="match status" value="1"/>
</dbReference>
<accession>A0ABS4QGJ1</accession>
<comment type="similarity">
    <text evidence="6">Belongs to the azoreductase type 1 family.</text>
</comment>
<dbReference type="EC" id="1.7.1.17" evidence="6"/>
<comment type="function">
    <text evidence="6">Also exhibits azoreductase activity. Catalyzes the reductive cleavage of the azo bond in aromatic azo compounds to the corresponding amines.</text>
</comment>
<dbReference type="EC" id="1.6.5.-" evidence="6"/>
<comment type="cofactor">
    <cofactor evidence="6">
        <name>FMN</name>
        <dbReference type="ChEBI" id="CHEBI:58210"/>
    </cofactor>
    <text evidence="6">Binds 1 FMN per subunit.</text>
</comment>
<comment type="caution">
    <text evidence="6">Lacks conserved residue(s) required for the propagation of feature annotation.</text>
</comment>
<dbReference type="PANTHER" id="PTHR43741">
    <property type="entry name" value="FMN-DEPENDENT NADH-AZOREDUCTASE 1"/>
    <property type="match status" value="1"/>
</dbReference>
<evidence type="ECO:0000313" key="8">
    <source>
        <dbReference type="EMBL" id="MBP2190822.1"/>
    </source>
</evidence>
<protein>
    <recommendedName>
        <fullName evidence="6">FMN dependent NADH:quinone oxidoreductase</fullName>
        <ecNumber evidence="6">1.6.5.-</ecNumber>
    </recommendedName>
    <alternativeName>
        <fullName evidence="6">Azo-dye reductase</fullName>
    </alternativeName>
    <alternativeName>
        <fullName evidence="6">FMN-dependent NADH-azo compound oxidoreductase</fullName>
    </alternativeName>
    <alternativeName>
        <fullName evidence="6">FMN-dependent NADH-azoreductase</fullName>
        <ecNumber evidence="6">1.7.1.17</ecNumber>
    </alternativeName>
</protein>
<dbReference type="EMBL" id="JAGGMR010000001">
    <property type="protein sequence ID" value="MBP2190822.1"/>
    <property type="molecule type" value="Genomic_DNA"/>
</dbReference>